<proteinExistence type="predicted"/>
<accession>A0A382MWR5</accession>
<keyword evidence="3" id="KW-1133">Transmembrane helix</keyword>
<dbReference type="GO" id="GO:0006310">
    <property type="term" value="P:DNA recombination"/>
    <property type="evidence" value="ECO:0007669"/>
    <property type="project" value="UniProtKB-KW"/>
</dbReference>
<reference evidence="4" key="1">
    <citation type="submission" date="2018-05" db="EMBL/GenBank/DDBJ databases">
        <authorList>
            <person name="Lanie J.A."/>
            <person name="Ng W.-L."/>
            <person name="Kazmierczak K.M."/>
            <person name="Andrzejewski T.M."/>
            <person name="Davidsen T.M."/>
            <person name="Wayne K.J."/>
            <person name="Tettelin H."/>
            <person name="Glass J.I."/>
            <person name="Rusch D."/>
            <person name="Podicherti R."/>
            <person name="Tsui H.-C.T."/>
            <person name="Winkler M.E."/>
        </authorList>
    </citation>
    <scope>NUCLEOTIDE SEQUENCE</scope>
</reference>
<name>A0A382MWR5_9ZZZZ</name>
<dbReference type="PANTHER" id="PTHR30563:SF0">
    <property type="entry name" value="DNA RECOMBINATION PROTEIN RMUC"/>
    <property type="match status" value="1"/>
</dbReference>
<dbReference type="InterPro" id="IPR003798">
    <property type="entry name" value="DNA_recombination_RmuC"/>
</dbReference>
<feature type="non-terminal residue" evidence="4">
    <location>
        <position position="241"/>
    </location>
</feature>
<protein>
    <recommendedName>
        <fullName evidence="5">DNA recombination protein RmuC</fullName>
    </recommendedName>
</protein>
<dbReference type="PANTHER" id="PTHR30563">
    <property type="entry name" value="DNA RECOMBINATION PROTEIN RMUC"/>
    <property type="match status" value="1"/>
</dbReference>
<organism evidence="4">
    <name type="scientific">marine metagenome</name>
    <dbReference type="NCBI Taxonomy" id="408172"/>
    <lineage>
        <taxon>unclassified sequences</taxon>
        <taxon>metagenomes</taxon>
        <taxon>ecological metagenomes</taxon>
    </lineage>
</organism>
<evidence type="ECO:0000256" key="2">
    <source>
        <dbReference type="ARBA" id="ARBA00023172"/>
    </source>
</evidence>
<evidence type="ECO:0008006" key="5">
    <source>
        <dbReference type="Google" id="ProtNLM"/>
    </source>
</evidence>
<dbReference type="EMBL" id="UINC01096244">
    <property type="protein sequence ID" value="SVC52970.1"/>
    <property type="molecule type" value="Genomic_DNA"/>
</dbReference>
<keyword evidence="3" id="KW-0812">Transmembrane</keyword>
<gene>
    <name evidence="4" type="ORF">METZ01_LOCUS305824</name>
</gene>
<evidence type="ECO:0000313" key="4">
    <source>
        <dbReference type="EMBL" id="SVC52970.1"/>
    </source>
</evidence>
<keyword evidence="2" id="KW-0233">DNA recombination</keyword>
<dbReference type="Pfam" id="PF02646">
    <property type="entry name" value="RmuC"/>
    <property type="match status" value="1"/>
</dbReference>
<keyword evidence="1" id="KW-0175">Coiled coil</keyword>
<evidence type="ECO:0000256" key="1">
    <source>
        <dbReference type="ARBA" id="ARBA00023054"/>
    </source>
</evidence>
<keyword evidence="3" id="KW-0472">Membrane</keyword>
<evidence type="ECO:0000256" key="3">
    <source>
        <dbReference type="SAM" id="Phobius"/>
    </source>
</evidence>
<dbReference type="AlphaFoldDB" id="A0A382MWR5"/>
<feature type="transmembrane region" description="Helical" evidence="3">
    <location>
        <begin position="6"/>
        <end position="24"/>
    </location>
</feature>
<sequence>MDTAIFGLLLVVIVLLLGLTVLMLRRGKIEPKDIEPAVTKAWMESGLNQSVGQLATYAKDIQETHRSVEQMLRVPKERASMGEISLETILTDQLPPEMFGIRERILDGKIPDAHIKSTVGLICIDSKFPLDNYRVPVEAPEGSETDGIKRLFIRDVRGHLNKIQEDYVCPEKGSAEFSFAYIPSEGVYYFLLTDRDAYGMLNDYTKKGVQVVSPLTLSHKVELIKTGVHALKLSEQAHKVR</sequence>